<gene>
    <name evidence="4" type="ORF">J2S43_007185</name>
</gene>
<keyword evidence="2" id="KW-0521">NADP</keyword>
<dbReference type="Proteomes" id="UP001240984">
    <property type="component" value="Unassembled WGS sequence"/>
</dbReference>
<dbReference type="PANTHER" id="PTHR42748:SF7">
    <property type="entry name" value="NMRA LIKE REDOX SENSOR 1-RELATED"/>
    <property type="match status" value="1"/>
</dbReference>
<evidence type="ECO:0000259" key="3">
    <source>
        <dbReference type="Pfam" id="PF05368"/>
    </source>
</evidence>
<evidence type="ECO:0000256" key="2">
    <source>
        <dbReference type="ARBA" id="ARBA00022857"/>
    </source>
</evidence>
<organism evidence="4 5">
    <name type="scientific">Catenuloplanes nepalensis</name>
    <dbReference type="NCBI Taxonomy" id="587533"/>
    <lineage>
        <taxon>Bacteria</taxon>
        <taxon>Bacillati</taxon>
        <taxon>Actinomycetota</taxon>
        <taxon>Actinomycetes</taxon>
        <taxon>Micromonosporales</taxon>
        <taxon>Micromonosporaceae</taxon>
        <taxon>Catenuloplanes</taxon>
    </lineage>
</organism>
<sequence>MTSNDKAKVLVTGATGMQGGAVAHALLRAGHPVTALVRNPSSTAAQALAAQGAVLATGDLEDVASLQAAAVGHDAVFSVQLASVDPADPAESRQAGNIVTAAQAAGTQLLHTSVSATGWRSQHPDVEVTDPVMKEYWNQKEKTEDVIRRSGLPRWTIFKPAWYMENFLPPRQEYMAPDLPQGKLVTAMSPQTELALICADDLGAAVAAAVAEPDRFHEAEIELAGDALTYPRMADILSQATGREITTDFISLEEVTQRSGASAAFGDVFNDRVGYPARPHHAAAYGLTTTTFAQWAAQQDWSTVTA</sequence>
<proteinExistence type="inferred from homology"/>
<dbReference type="Pfam" id="PF05368">
    <property type="entry name" value="NmrA"/>
    <property type="match status" value="1"/>
</dbReference>
<evidence type="ECO:0000313" key="5">
    <source>
        <dbReference type="Proteomes" id="UP001240984"/>
    </source>
</evidence>
<keyword evidence="5" id="KW-1185">Reference proteome</keyword>
<reference evidence="4 5" key="1">
    <citation type="submission" date="2023-07" db="EMBL/GenBank/DDBJ databases">
        <title>Sequencing the genomes of 1000 actinobacteria strains.</title>
        <authorList>
            <person name="Klenk H.-P."/>
        </authorList>
    </citation>
    <scope>NUCLEOTIDE SEQUENCE [LARGE SCALE GENOMIC DNA]</scope>
    <source>
        <strain evidence="4 5">DSM 44710</strain>
    </source>
</reference>
<feature type="domain" description="NmrA-like" evidence="3">
    <location>
        <begin position="6"/>
        <end position="257"/>
    </location>
</feature>
<comment type="similarity">
    <text evidence="1">Belongs to the NmrA-type oxidoreductase family.</text>
</comment>
<dbReference type="EMBL" id="JAUSRA010000001">
    <property type="protein sequence ID" value="MDP9798673.1"/>
    <property type="molecule type" value="Genomic_DNA"/>
</dbReference>
<dbReference type="InterPro" id="IPR036291">
    <property type="entry name" value="NAD(P)-bd_dom_sf"/>
</dbReference>
<accession>A0ABT9N4P9</accession>
<dbReference type="RefSeq" id="WP_306836744.1">
    <property type="nucleotide sequence ID" value="NZ_JAUSRA010000001.1"/>
</dbReference>
<name>A0ABT9N4P9_9ACTN</name>
<dbReference type="PANTHER" id="PTHR42748">
    <property type="entry name" value="NITROGEN METABOLITE REPRESSION PROTEIN NMRA FAMILY MEMBER"/>
    <property type="match status" value="1"/>
</dbReference>
<dbReference type="InterPro" id="IPR051164">
    <property type="entry name" value="NmrA-like_oxidored"/>
</dbReference>
<evidence type="ECO:0000313" key="4">
    <source>
        <dbReference type="EMBL" id="MDP9798673.1"/>
    </source>
</evidence>
<dbReference type="InterPro" id="IPR008030">
    <property type="entry name" value="NmrA-like"/>
</dbReference>
<comment type="caution">
    <text evidence="4">The sequence shown here is derived from an EMBL/GenBank/DDBJ whole genome shotgun (WGS) entry which is preliminary data.</text>
</comment>
<protein>
    <submittedName>
        <fullName evidence="4">Uncharacterized protein YbjT (DUF2867 family)</fullName>
    </submittedName>
</protein>
<dbReference type="SUPFAM" id="SSF51735">
    <property type="entry name" value="NAD(P)-binding Rossmann-fold domains"/>
    <property type="match status" value="1"/>
</dbReference>
<dbReference type="Gene3D" id="3.40.50.720">
    <property type="entry name" value="NAD(P)-binding Rossmann-like Domain"/>
    <property type="match status" value="1"/>
</dbReference>
<evidence type="ECO:0000256" key="1">
    <source>
        <dbReference type="ARBA" id="ARBA00006328"/>
    </source>
</evidence>